<evidence type="ECO:0000256" key="6">
    <source>
        <dbReference type="SAM" id="Phobius"/>
    </source>
</evidence>
<organism evidence="7 8">
    <name type="scientific">Elaphomyces granulatus</name>
    <dbReference type="NCBI Taxonomy" id="519963"/>
    <lineage>
        <taxon>Eukaryota</taxon>
        <taxon>Fungi</taxon>
        <taxon>Dikarya</taxon>
        <taxon>Ascomycota</taxon>
        <taxon>Pezizomycotina</taxon>
        <taxon>Eurotiomycetes</taxon>
        <taxon>Eurotiomycetidae</taxon>
        <taxon>Eurotiales</taxon>
        <taxon>Elaphomycetaceae</taxon>
        <taxon>Elaphomyces</taxon>
    </lineage>
</organism>
<feature type="transmembrane region" description="Helical" evidence="6">
    <location>
        <begin position="77"/>
        <end position="99"/>
    </location>
</feature>
<evidence type="ECO:0000256" key="1">
    <source>
        <dbReference type="ARBA" id="ARBA00004141"/>
    </source>
</evidence>
<reference evidence="7 8" key="1">
    <citation type="journal article" date="2015" name="Environ. Microbiol.">
        <title>Metagenome sequence of Elaphomyces granulatus from sporocarp tissue reveals Ascomycota ectomycorrhizal fingerprints of genome expansion and a Proteobacteria-rich microbiome.</title>
        <authorList>
            <person name="Quandt C.A."/>
            <person name="Kohler A."/>
            <person name="Hesse C.N."/>
            <person name="Sharpton T.J."/>
            <person name="Martin F."/>
            <person name="Spatafora J.W."/>
        </authorList>
    </citation>
    <scope>NUCLEOTIDE SEQUENCE [LARGE SCALE GENOMIC DNA]</scope>
    <source>
        <strain evidence="7 8">OSC145934</strain>
    </source>
</reference>
<evidence type="ECO:0000256" key="2">
    <source>
        <dbReference type="ARBA" id="ARBA00022692"/>
    </source>
</evidence>
<dbReference type="GO" id="GO:0000324">
    <property type="term" value="C:fungal-type vacuole"/>
    <property type="evidence" value="ECO:0007669"/>
    <property type="project" value="TreeGrafter"/>
</dbReference>
<dbReference type="AlphaFoldDB" id="A0A232LRQ3"/>
<keyword evidence="2 6" id="KW-0812">Transmembrane</keyword>
<dbReference type="PANTHER" id="PTHR31465:SF11">
    <property type="entry name" value="DOMAIN PROTEIN, PUTATIVE (AFU_ORTHOLOGUE AFUA_3G10770)-RELATED"/>
    <property type="match status" value="1"/>
</dbReference>
<evidence type="ECO:0000313" key="8">
    <source>
        <dbReference type="Proteomes" id="UP000243515"/>
    </source>
</evidence>
<keyword evidence="4 6" id="KW-0472">Membrane</keyword>
<feature type="transmembrane region" description="Helical" evidence="6">
    <location>
        <begin position="38"/>
        <end position="57"/>
    </location>
</feature>
<dbReference type="InterPro" id="IPR007568">
    <property type="entry name" value="RTA1"/>
</dbReference>
<dbReference type="GO" id="GO:0005886">
    <property type="term" value="C:plasma membrane"/>
    <property type="evidence" value="ECO:0007669"/>
    <property type="project" value="TreeGrafter"/>
</dbReference>
<feature type="transmembrane region" description="Helical" evidence="6">
    <location>
        <begin position="150"/>
        <end position="176"/>
    </location>
</feature>
<feature type="transmembrane region" description="Helical" evidence="6">
    <location>
        <begin position="6"/>
        <end position="26"/>
    </location>
</feature>
<dbReference type="Proteomes" id="UP000243515">
    <property type="component" value="Unassembled WGS sequence"/>
</dbReference>
<evidence type="ECO:0000256" key="3">
    <source>
        <dbReference type="ARBA" id="ARBA00022989"/>
    </source>
</evidence>
<evidence type="ECO:0008006" key="9">
    <source>
        <dbReference type="Google" id="ProtNLM"/>
    </source>
</evidence>
<evidence type="ECO:0000256" key="5">
    <source>
        <dbReference type="SAM" id="MobiDB-lite"/>
    </source>
</evidence>
<sequence>MQISTLIIAPTFFTAGIYILLGRFIALLGRGSSVLSPALYLWIFCTCDLISLVIQAIGGGLASNASNQADGDTKPGANIIVAGIIIQLVSTTVFAFLALDFLRRTIRQGTLRTMKRTMVPLLCAMVLSVICIYIRSIYRTIELLQGWNGYLITTEIFFVILDGAMMVPAVAIFNIIHPGWFMPTEKELDFLTSTRTIVFKTIIDANAIVRKSRILVFAPNLPQVRRYREVTRYLLLLEDGLAPEDSGSGDHPAEFKKRRSRAA</sequence>
<dbReference type="Pfam" id="PF04479">
    <property type="entry name" value="RTA1"/>
    <property type="match status" value="1"/>
</dbReference>
<proteinExistence type="predicted"/>
<comment type="caution">
    <text evidence="7">The sequence shown here is derived from an EMBL/GenBank/DDBJ whole genome shotgun (WGS) entry which is preliminary data.</text>
</comment>
<comment type="subcellular location">
    <subcellularLocation>
        <location evidence="1">Membrane</location>
        <topology evidence="1">Multi-pass membrane protein</topology>
    </subcellularLocation>
</comment>
<dbReference type="OrthoDB" id="1844152at2759"/>
<name>A0A232LRQ3_9EURO</name>
<dbReference type="PANTHER" id="PTHR31465">
    <property type="entry name" value="PROTEIN RTA1-RELATED"/>
    <property type="match status" value="1"/>
</dbReference>
<keyword evidence="3 6" id="KW-1133">Transmembrane helix</keyword>
<feature type="region of interest" description="Disordered" evidence="5">
    <location>
        <begin position="243"/>
        <end position="263"/>
    </location>
</feature>
<evidence type="ECO:0000313" key="7">
    <source>
        <dbReference type="EMBL" id="OXV06816.1"/>
    </source>
</evidence>
<gene>
    <name evidence="7" type="ORF">Egran_05417</name>
</gene>
<evidence type="ECO:0000256" key="4">
    <source>
        <dbReference type="ARBA" id="ARBA00023136"/>
    </source>
</evidence>
<protein>
    <recommendedName>
        <fullName evidence="9">RTA1 domain protein</fullName>
    </recommendedName>
</protein>
<dbReference type="EMBL" id="NPHW01005384">
    <property type="protein sequence ID" value="OXV06816.1"/>
    <property type="molecule type" value="Genomic_DNA"/>
</dbReference>
<keyword evidence="8" id="KW-1185">Reference proteome</keyword>
<accession>A0A232LRQ3</accession>
<feature type="transmembrane region" description="Helical" evidence="6">
    <location>
        <begin position="119"/>
        <end position="138"/>
    </location>
</feature>